<keyword evidence="9" id="KW-0067">ATP-binding</keyword>
<comment type="catalytic activity">
    <reaction evidence="5">
        <text>Couples ATP hydrolysis with the unwinding of duplex DNA by translocating in the 3'-5' direction.</text>
        <dbReference type="EC" id="5.6.2.4"/>
    </reaction>
</comment>
<evidence type="ECO:0000256" key="2">
    <source>
        <dbReference type="ARBA" id="ARBA00023125"/>
    </source>
</evidence>
<evidence type="ECO:0000256" key="4">
    <source>
        <dbReference type="ARBA" id="ARBA00023242"/>
    </source>
</evidence>
<evidence type="ECO:0000256" key="1">
    <source>
        <dbReference type="ARBA" id="ARBA00005446"/>
    </source>
</evidence>
<protein>
    <recommendedName>
        <fullName evidence="6">DNA 3'-5' helicase</fullName>
        <ecNumber evidence="6">5.6.2.4</ecNumber>
    </recommendedName>
    <alternativeName>
        <fullName evidence="7">DNA 3'-5' helicase BLM</fullName>
    </alternativeName>
</protein>
<proteinExistence type="inferred from homology"/>
<dbReference type="PROSITE" id="PS51194">
    <property type="entry name" value="HELICASE_CTER"/>
    <property type="match status" value="1"/>
</dbReference>
<evidence type="ECO:0000256" key="7">
    <source>
        <dbReference type="ARBA" id="ARBA00044542"/>
    </source>
</evidence>
<evidence type="ECO:0000259" key="8">
    <source>
        <dbReference type="PROSITE" id="PS51194"/>
    </source>
</evidence>
<evidence type="ECO:0000256" key="5">
    <source>
        <dbReference type="ARBA" id="ARBA00034617"/>
    </source>
</evidence>
<reference evidence="9" key="2">
    <citation type="journal article" date="2023" name="Science">
        <title>Genomic signatures of disease resistance in endangered staghorn corals.</title>
        <authorList>
            <person name="Vollmer S.V."/>
            <person name="Selwyn J.D."/>
            <person name="Despard B.A."/>
            <person name="Roesel C.L."/>
        </authorList>
    </citation>
    <scope>NUCLEOTIDE SEQUENCE</scope>
    <source>
        <strain evidence="9">K2</strain>
    </source>
</reference>
<dbReference type="Proteomes" id="UP001249851">
    <property type="component" value="Unassembled WGS sequence"/>
</dbReference>
<dbReference type="InterPro" id="IPR001650">
    <property type="entry name" value="Helicase_C-like"/>
</dbReference>
<keyword evidence="9" id="KW-0347">Helicase</keyword>
<keyword evidence="4" id="KW-0539">Nucleus</keyword>
<dbReference type="InterPro" id="IPR027417">
    <property type="entry name" value="P-loop_NTPase"/>
</dbReference>
<dbReference type="PANTHER" id="PTHR13710">
    <property type="entry name" value="DNA HELICASE RECQ FAMILY MEMBER"/>
    <property type="match status" value="1"/>
</dbReference>
<dbReference type="Gene3D" id="3.40.50.300">
    <property type="entry name" value="P-loop containing nucleotide triphosphate hydrolases"/>
    <property type="match status" value="1"/>
</dbReference>
<dbReference type="GO" id="GO:0005634">
    <property type="term" value="C:nucleus"/>
    <property type="evidence" value="ECO:0007669"/>
    <property type="project" value="TreeGrafter"/>
</dbReference>
<keyword evidence="10" id="KW-1185">Reference proteome</keyword>
<evidence type="ECO:0000256" key="6">
    <source>
        <dbReference type="ARBA" id="ARBA00034808"/>
    </source>
</evidence>
<dbReference type="GO" id="GO:0000724">
    <property type="term" value="P:double-strand break repair via homologous recombination"/>
    <property type="evidence" value="ECO:0007669"/>
    <property type="project" value="TreeGrafter"/>
</dbReference>
<feature type="domain" description="Helicase C-terminal" evidence="8">
    <location>
        <begin position="25"/>
        <end position="183"/>
    </location>
</feature>
<dbReference type="GO" id="GO:0009378">
    <property type="term" value="F:four-way junction helicase activity"/>
    <property type="evidence" value="ECO:0007669"/>
    <property type="project" value="TreeGrafter"/>
</dbReference>
<organism evidence="9 10">
    <name type="scientific">Acropora cervicornis</name>
    <name type="common">Staghorn coral</name>
    <dbReference type="NCBI Taxonomy" id="6130"/>
    <lineage>
        <taxon>Eukaryota</taxon>
        <taxon>Metazoa</taxon>
        <taxon>Cnidaria</taxon>
        <taxon>Anthozoa</taxon>
        <taxon>Hexacorallia</taxon>
        <taxon>Scleractinia</taxon>
        <taxon>Astrocoeniina</taxon>
        <taxon>Acroporidae</taxon>
        <taxon>Acropora</taxon>
    </lineage>
</organism>
<sequence length="215" mass="24383">MMWSFFYELLNPIASGLKEKKVDYPITILYLPLRWCGFPSKSFQKQLGDDQYYSPVNPVDKKPENRLFAQYHSQQTRTMKDLILKELSPPSSTVRVVFATVAMGMGVDIPSIRNIIHVGPSRTIREYFEETGRAGRDGKQYFAVIHYNNRDIAKNKEGMSHEIGQFCRLEASCLSKFLLNSLDATSPKCIGHLCCSFCESVCDCNNCLGQTSCLP</sequence>
<dbReference type="Pfam" id="PF00271">
    <property type="entry name" value="Helicase_C"/>
    <property type="match status" value="1"/>
</dbReference>
<reference evidence="9" key="1">
    <citation type="journal article" date="2023" name="G3 (Bethesda)">
        <title>Whole genome assembly and annotation of the endangered Caribbean coral Acropora cervicornis.</title>
        <authorList>
            <person name="Selwyn J.D."/>
            <person name="Vollmer S.V."/>
        </authorList>
    </citation>
    <scope>NUCLEOTIDE SEQUENCE</scope>
    <source>
        <strain evidence="9">K2</strain>
    </source>
</reference>
<dbReference type="EC" id="5.6.2.4" evidence="6"/>
<dbReference type="GO" id="GO:0005737">
    <property type="term" value="C:cytoplasm"/>
    <property type="evidence" value="ECO:0007669"/>
    <property type="project" value="TreeGrafter"/>
</dbReference>
<dbReference type="GO" id="GO:0043138">
    <property type="term" value="F:3'-5' DNA helicase activity"/>
    <property type="evidence" value="ECO:0007669"/>
    <property type="project" value="UniProtKB-EC"/>
</dbReference>
<keyword evidence="9" id="KW-0547">Nucleotide-binding</keyword>
<gene>
    <name evidence="9" type="ORF">P5673_012436</name>
</gene>
<dbReference type="PANTHER" id="PTHR13710:SF153">
    <property type="entry name" value="RECQ-LIKE DNA HELICASE BLM"/>
    <property type="match status" value="1"/>
</dbReference>
<dbReference type="EMBL" id="JARQWQ010000023">
    <property type="protein sequence ID" value="KAK2564192.1"/>
    <property type="molecule type" value="Genomic_DNA"/>
</dbReference>
<evidence type="ECO:0000256" key="3">
    <source>
        <dbReference type="ARBA" id="ARBA00023235"/>
    </source>
</evidence>
<evidence type="ECO:0000313" key="9">
    <source>
        <dbReference type="EMBL" id="KAK2564192.1"/>
    </source>
</evidence>
<keyword evidence="9" id="KW-0378">Hydrolase</keyword>
<comment type="caution">
    <text evidence="9">The sequence shown here is derived from an EMBL/GenBank/DDBJ whole genome shotgun (WGS) entry which is preliminary data.</text>
</comment>
<accession>A0AAD9QMX2</accession>
<keyword evidence="2" id="KW-0238">DNA-binding</keyword>
<name>A0AAD9QMX2_ACRCE</name>
<dbReference type="AlphaFoldDB" id="A0AAD9QMX2"/>
<evidence type="ECO:0000313" key="10">
    <source>
        <dbReference type="Proteomes" id="UP001249851"/>
    </source>
</evidence>
<dbReference type="SMART" id="SM00490">
    <property type="entry name" value="HELICc"/>
    <property type="match status" value="1"/>
</dbReference>
<dbReference type="GO" id="GO:0005694">
    <property type="term" value="C:chromosome"/>
    <property type="evidence" value="ECO:0007669"/>
    <property type="project" value="TreeGrafter"/>
</dbReference>
<dbReference type="GO" id="GO:0003677">
    <property type="term" value="F:DNA binding"/>
    <property type="evidence" value="ECO:0007669"/>
    <property type="project" value="UniProtKB-KW"/>
</dbReference>
<keyword evidence="3" id="KW-0413">Isomerase</keyword>
<dbReference type="SUPFAM" id="SSF52540">
    <property type="entry name" value="P-loop containing nucleoside triphosphate hydrolases"/>
    <property type="match status" value="1"/>
</dbReference>
<comment type="similarity">
    <text evidence="1">Belongs to the helicase family. RecQ subfamily.</text>
</comment>